<evidence type="ECO:0000259" key="1">
    <source>
        <dbReference type="Pfam" id="PF07238"/>
    </source>
</evidence>
<dbReference type="EMBL" id="SJPN01000001">
    <property type="protein sequence ID" value="TWU07618.1"/>
    <property type="molecule type" value="Genomic_DNA"/>
</dbReference>
<dbReference type="Pfam" id="PF07238">
    <property type="entry name" value="PilZ"/>
    <property type="match status" value="2"/>
</dbReference>
<gene>
    <name evidence="2" type="ORF">Pla52n_01910</name>
</gene>
<comment type="caution">
    <text evidence="2">The sequence shown here is derived from an EMBL/GenBank/DDBJ whole genome shotgun (WGS) entry which is preliminary data.</text>
</comment>
<name>A0A5C6B6N7_9BACT</name>
<proteinExistence type="predicted"/>
<keyword evidence="3" id="KW-1185">Reference proteome</keyword>
<dbReference type="AlphaFoldDB" id="A0A5C6B6N7"/>
<feature type="domain" description="PilZ" evidence="1">
    <location>
        <begin position="60"/>
        <end position="140"/>
    </location>
</feature>
<dbReference type="InterPro" id="IPR009875">
    <property type="entry name" value="PilZ_domain"/>
</dbReference>
<protein>
    <submittedName>
        <fullName evidence="2">PilZ domain protein</fullName>
    </submittedName>
</protein>
<sequence length="244" mass="25914">MSDTLSSSPQNLAAKLGVGGVANSMGAATKQKPDRIANRFVAAPDSSAIVASLFVGPSHATAEKVTCQIADLHLGGCALRYQTRAALETALARLHVADSKIGLNLEMIGHVCWSRQTGLGTFTSGFQFHQPLSPKVIDSLLRENRITRRVHHRVDVDLPVAVRQNLPSLSLNGSRLASVSPGGVQLTTSEPLELKSKLLLILPNGTTAVATTVWCVCGDDDFSSGAKFVSPDQGRHFHDVCVGR</sequence>
<dbReference type="Proteomes" id="UP000320176">
    <property type="component" value="Unassembled WGS sequence"/>
</dbReference>
<reference evidence="2 3" key="1">
    <citation type="submission" date="2019-02" db="EMBL/GenBank/DDBJ databases">
        <title>Deep-cultivation of Planctomycetes and their phenomic and genomic characterization uncovers novel biology.</title>
        <authorList>
            <person name="Wiegand S."/>
            <person name="Jogler M."/>
            <person name="Boedeker C."/>
            <person name="Pinto D."/>
            <person name="Vollmers J."/>
            <person name="Rivas-Marin E."/>
            <person name="Kohn T."/>
            <person name="Peeters S.H."/>
            <person name="Heuer A."/>
            <person name="Rast P."/>
            <person name="Oberbeckmann S."/>
            <person name="Bunk B."/>
            <person name="Jeske O."/>
            <person name="Meyerdierks A."/>
            <person name="Storesund J.E."/>
            <person name="Kallscheuer N."/>
            <person name="Luecker S."/>
            <person name="Lage O.M."/>
            <person name="Pohl T."/>
            <person name="Merkel B.J."/>
            <person name="Hornburger P."/>
            <person name="Mueller R.-W."/>
            <person name="Bruemmer F."/>
            <person name="Labrenz M."/>
            <person name="Spormann A.M."/>
            <person name="Op Den Camp H."/>
            <person name="Overmann J."/>
            <person name="Amann R."/>
            <person name="Jetten M.S.M."/>
            <person name="Mascher T."/>
            <person name="Medema M.H."/>
            <person name="Devos D.P."/>
            <person name="Kaster A.-K."/>
            <person name="Ovreas L."/>
            <person name="Rohde M."/>
            <person name="Galperin M.Y."/>
            <person name="Jogler C."/>
        </authorList>
    </citation>
    <scope>NUCLEOTIDE SEQUENCE [LARGE SCALE GENOMIC DNA]</scope>
    <source>
        <strain evidence="2 3">Pla52n</strain>
    </source>
</reference>
<dbReference type="GO" id="GO:0035438">
    <property type="term" value="F:cyclic-di-GMP binding"/>
    <property type="evidence" value="ECO:0007669"/>
    <property type="project" value="InterPro"/>
</dbReference>
<evidence type="ECO:0000313" key="3">
    <source>
        <dbReference type="Proteomes" id="UP000320176"/>
    </source>
</evidence>
<dbReference type="OrthoDB" id="257590at2"/>
<accession>A0A5C6B6N7</accession>
<dbReference type="RefSeq" id="WP_146517817.1">
    <property type="nucleotide sequence ID" value="NZ_CP151726.1"/>
</dbReference>
<evidence type="ECO:0000313" key="2">
    <source>
        <dbReference type="EMBL" id="TWU07618.1"/>
    </source>
</evidence>
<organism evidence="2 3">
    <name type="scientific">Stieleria varia</name>
    <dbReference type="NCBI Taxonomy" id="2528005"/>
    <lineage>
        <taxon>Bacteria</taxon>
        <taxon>Pseudomonadati</taxon>
        <taxon>Planctomycetota</taxon>
        <taxon>Planctomycetia</taxon>
        <taxon>Pirellulales</taxon>
        <taxon>Pirellulaceae</taxon>
        <taxon>Stieleria</taxon>
    </lineage>
</organism>
<feature type="domain" description="PilZ" evidence="1">
    <location>
        <begin position="148"/>
        <end position="232"/>
    </location>
</feature>